<keyword evidence="1" id="KW-0472">Membrane</keyword>
<evidence type="ECO:0000313" key="5">
    <source>
        <dbReference type="Proteomes" id="UP000422644"/>
    </source>
</evidence>
<dbReference type="RefSeq" id="WP_026749671.1">
    <property type="nucleotide sequence ID" value="NZ_AP019831.1"/>
</dbReference>
<sequence length="75" mass="8967">MKMSKLIYWMLALMSFTLRQLGAYNYEITIKVVCCVIDLIVILRILSYLISIGCFENDYITMKKSRYHYDNDINR</sequence>
<keyword evidence="1" id="KW-1133">Transmembrane helix</keyword>
<feature type="transmembrane region" description="Helical" evidence="1">
    <location>
        <begin position="29"/>
        <end position="55"/>
    </location>
</feature>
<reference evidence="2 5" key="1">
    <citation type="submission" date="2019-07" db="EMBL/GenBank/DDBJ databases">
        <title>Complete Genome Sequence of Leptotrichia trevisanii Strain JMUB3870.</title>
        <authorList>
            <person name="Watanabe S."/>
            <person name="Cui L."/>
        </authorList>
    </citation>
    <scope>NUCLEOTIDE SEQUENCE [LARGE SCALE GENOMIC DNA]</scope>
    <source>
        <strain evidence="2 5">JMUB3870</strain>
    </source>
</reference>
<evidence type="ECO:0000313" key="2">
    <source>
        <dbReference type="EMBL" id="BBM44121.1"/>
    </source>
</evidence>
<gene>
    <name evidence="2" type="ORF">JMUB3870_0228</name>
    <name evidence="3" type="ORF">JMUB3935_0234</name>
</gene>
<dbReference type="EMBL" id="AP019840">
    <property type="protein sequence ID" value="BBM51267.1"/>
    <property type="molecule type" value="Genomic_DNA"/>
</dbReference>
<proteinExistence type="predicted"/>
<keyword evidence="1" id="KW-0812">Transmembrane</keyword>
<dbReference type="Proteomes" id="UP000422644">
    <property type="component" value="Chromosome"/>
</dbReference>
<evidence type="ECO:0000313" key="4">
    <source>
        <dbReference type="Proteomes" id="UP000321378"/>
    </source>
</evidence>
<keyword evidence="5" id="KW-1185">Reference proteome</keyword>
<protein>
    <submittedName>
        <fullName evidence="2">Uncharacterized protein</fullName>
    </submittedName>
</protein>
<dbReference type="AlphaFoldDB" id="A0A510K073"/>
<organism evidence="2 5">
    <name type="scientific">Leptotrichia trevisanii</name>
    <dbReference type="NCBI Taxonomy" id="109328"/>
    <lineage>
        <taxon>Bacteria</taxon>
        <taxon>Fusobacteriati</taxon>
        <taxon>Fusobacteriota</taxon>
        <taxon>Fusobacteriia</taxon>
        <taxon>Fusobacteriales</taxon>
        <taxon>Leptotrichiaceae</taxon>
        <taxon>Leptotrichia</taxon>
    </lineage>
</organism>
<reference evidence="3 4" key="2">
    <citation type="submission" date="2019-07" db="EMBL/GenBank/DDBJ databases">
        <title>Complete Genome Sequence of Leptotrichia trevisanii Strain JMUB3935.</title>
        <authorList>
            <person name="Watanabe S."/>
            <person name="Cui L."/>
        </authorList>
    </citation>
    <scope>NUCLEOTIDE SEQUENCE [LARGE SCALE GENOMIC DNA]</scope>
    <source>
        <strain evidence="3 4">JMUB3935</strain>
    </source>
</reference>
<evidence type="ECO:0000256" key="1">
    <source>
        <dbReference type="SAM" id="Phobius"/>
    </source>
</evidence>
<dbReference type="EMBL" id="AP019831">
    <property type="protein sequence ID" value="BBM44121.1"/>
    <property type="molecule type" value="Genomic_DNA"/>
</dbReference>
<name>A0A510K073_9FUSO</name>
<dbReference type="STRING" id="1122173.GCA_000482505_02289"/>
<accession>A0A510K073</accession>
<evidence type="ECO:0000313" key="3">
    <source>
        <dbReference type="EMBL" id="BBM51267.1"/>
    </source>
</evidence>
<dbReference type="Proteomes" id="UP000321378">
    <property type="component" value="Chromosome"/>
</dbReference>